<gene>
    <name evidence="1" type="ORF">HKW67_09160</name>
</gene>
<reference evidence="1 2" key="1">
    <citation type="submission" date="2020-05" db="EMBL/GenBank/DDBJ databases">
        <title>Complete genome sequence of Gemmatimonas greenlandica TET16.</title>
        <authorList>
            <person name="Zeng Y."/>
        </authorList>
    </citation>
    <scope>NUCLEOTIDE SEQUENCE [LARGE SCALE GENOMIC DNA]</scope>
    <source>
        <strain evidence="1 2">TET16</strain>
    </source>
</reference>
<dbReference type="PROSITE" id="PS51318">
    <property type="entry name" value="TAT"/>
    <property type="match status" value="1"/>
</dbReference>
<dbReference type="AlphaFoldDB" id="A0A6M4IQH5"/>
<keyword evidence="2" id="KW-1185">Reference proteome</keyword>
<dbReference type="EMBL" id="CP053085">
    <property type="protein sequence ID" value="QJR35666.1"/>
    <property type="molecule type" value="Genomic_DNA"/>
</dbReference>
<proteinExistence type="predicted"/>
<dbReference type="InterPro" id="IPR010869">
    <property type="entry name" value="DUF1501"/>
</dbReference>
<dbReference type="KEGG" id="ggr:HKW67_09160"/>
<dbReference type="PANTHER" id="PTHR43737">
    <property type="entry name" value="BLL7424 PROTEIN"/>
    <property type="match status" value="1"/>
</dbReference>
<name>A0A6M4IQH5_9BACT</name>
<protein>
    <submittedName>
        <fullName evidence="1">DUF1501 domain-containing protein</fullName>
    </submittedName>
</protein>
<dbReference type="Pfam" id="PF07394">
    <property type="entry name" value="DUF1501"/>
    <property type="match status" value="1"/>
</dbReference>
<evidence type="ECO:0000313" key="1">
    <source>
        <dbReference type="EMBL" id="QJR35666.1"/>
    </source>
</evidence>
<organism evidence="1 2">
    <name type="scientific">Gemmatimonas groenlandica</name>
    <dbReference type="NCBI Taxonomy" id="2732249"/>
    <lineage>
        <taxon>Bacteria</taxon>
        <taxon>Pseudomonadati</taxon>
        <taxon>Gemmatimonadota</taxon>
        <taxon>Gemmatimonadia</taxon>
        <taxon>Gemmatimonadales</taxon>
        <taxon>Gemmatimonadaceae</taxon>
        <taxon>Gemmatimonas</taxon>
    </lineage>
</organism>
<sequence length="436" mass="45679">MSDESTEDGCQEYQQLARRDFLTLAGGVGVSALLPTWIPKVVLAQTSNGSRDIIVSVFLSGGTDGLSLVVPFGDPDYYTGRPNIAVPRPDAAGAGPKAVALDNFFGFSPGMAPLMPAYTNGDLLVAHATGSINNSRSHFDAQRYLEVGKPADPRISGGWLGRHLATSTPMRADAPLRGLGFTSGLPLTLSGGPKTLPIPNPANFTIGGSGTTATARADWLAANHASAVNPVSANALDATNTIALLQRINFTGYAAANGAVYPTSGFGQALRSTAALIKADVGVEAVHAFNGGWDTHATQGPIATLDGGFMHGKMLDLANSLAAFHADLIQGTTSYGVTVVVISEFGRNARENGNRGTDHGRGNVAFAMGKKINGGRVLTNGWPGLARENLENGQDLRVTLDHRDIFAEIVQNRLGNSNLSVVFPDYTPRFRNVTKA</sequence>
<dbReference type="PANTHER" id="PTHR43737:SF1">
    <property type="entry name" value="DUF1501 DOMAIN-CONTAINING PROTEIN"/>
    <property type="match status" value="1"/>
</dbReference>
<dbReference type="Proteomes" id="UP000500938">
    <property type="component" value="Chromosome"/>
</dbReference>
<evidence type="ECO:0000313" key="2">
    <source>
        <dbReference type="Proteomes" id="UP000500938"/>
    </source>
</evidence>
<accession>A0A6M4IQH5</accession>
<dbReference type="InterPro" id="IPR006311">
    <property type="entry name" value="TAT_signal"/>
</dbReference>
<dbReference type="RefSeq" id="WP_171225097.1">
    <property type="nucleotide sequence ID" value="NZ_CP053085.1"/>
</dbReference>